<evidence type="ECO:0000313" key="7">
    <source>
        <dbReference type="EMBL" id="KAF8407785.1"/>
    </source>
</evidence>
<evidence type="ECO:0000259" key="6">
    <source>
        <dbReference type="Pfam" id="PF14380"/>
    </source>
</evidence>
<comment type="subcellular location">
    <subcellularLocation>
        <location evidence="1">Membrane</location>
        <topology evidence="1">Single-pass membrane protein</topology>
    </subcellularLocation>
</comment>
<evidence type="ECO:0000256" key="3">
    <source>
        <dbReference type="ARBA" id="ARBA00023180"/>
    </source>
</evidence>
<dbReference type="Pfam" id="PF13947">
    <property type="entry name" value="GUB_WAK_bind"/>
    <property type="match status" value="1"/>
</dbReference>
<feature type="chain" id="PRO_5032407184" evidence="4">
    <location>
        <begin position="29"/>
        <end position="312"/>
    </location>
</feature>
<dbReference type="PANTHER" id="PTHR33138:SF72">
    <property type="entry name" value="WALL-ASSOCIATED RECEPTOR KINASE CARBOXY-TERMINAL PROTEIN"/>
    <property type="match status" value="1"/>
</dbReference>
<reference evidence="7 8" key="1">
    <citation type="submission" date="2020-04" db="EMBL/GenBank/DDBJ databases">
        <title>Plant Genome Project.</title>
        <authorList>
            <person name="Zhang R.-G."/>
        </authorList>
    </citation>
    <scope>NUCLEOTIDE SEQUENCE [LARGE SCALE GENOMIC DNA]</scope>
    <source>
        <strain evidence="7">YNK0</strain>
        <tissue evidence="7">Leaf</tissue>
    </source>
</reference>
<feature type="domain" description="Wall-associated receptor kinase C-terminal" evidence="6">
    <location>
        <begin position="176"/>
        <end position="250"/>
    </location>
</feature>
<dbReference type="EMBL" id="JABCRI010000004">
    <property type="protein sequence ID" value="KAF8407785.1"/>
    <property type="molecule type" value="Genomic_DNA"/>
</dbReference>
<evidence type="ECO:0000259" key="5">
    <source>
        <dbReference type="Pfam" id="PF13947"/>
    </source>
</evidence>
<name>A0A834ZLS7_TETSI</name>
<dbReference type="GO" id="GO:0030247">
    <property type="term" value="F:polysaccharide binding"/>
    <property type="evidence" value="ECO:0007669"/>
    <property type="project" value="InterPro"/>
</dbReference>
<dbReference type="Proteomes" id="UP000655225">
    <property type="component" value="Unassembled WGS sequence"/>
</dbReference>
<proteinExistence type="predicted"/>
<feature type="signal peptide" evidence="4">
    <location>
        <begin position="1"/>
        <end position="28"/>
    </location>
</feature>
<evidence type="ECO:0000256" key="2">
    <source>
        <dbReference type="ARBA" id="ARBA00022729"/>
    </source>
</evidence>
<keyword evidence="2 4" id="KW-0732">Signal</keyword>
<keyword evidence="3" id="KW-0325">Glycoprotein</keyword>
<sequence>MHPKLFPSPLLFILIIFLVLVHVPISLCDDERYVNCSQPFVCGSLGNIIYPFWGRDRPEFCGHPGFELDCQDDNVTEIEIMSEKYRVLGITPDSQILKVARDDFWNNICPSRLVNTTLNFTFFNYASTVHNLTLYYNCTLNNIPSVPSSMQSRAFNCSVNKITQYGFYVTGTTPADAILWKCGDNVIVPVLQTAANALETNGTTLGATLDGGFELQWTVGSATCNQCLGSGGQCGYNSSTGQFSCFCRDQPYSKTCFTPGTNSGETYSNAGTTREACKYAGIAGAGAGARADLGKWVWAAAVLDRAREDTRQ</sequence>
<evidence type="ECO:0000313" key="8">
    <source>
        <dbReference type="Proteomes" id="UP000655225"/>
    </source>
</evidence>
<dbReference type="OMA" id="HCANATH"/>
<evidence type="ECO:0000256" key="1">
    <source>
        <dbReference type="ARBA" id="ARBA00004167"/>
    </source>
</evidence>
<organism evidence="7 8">
    <name type="scientific">Tetracentron sinense</name>
    <name type="common">Spur-leaf</name>
    <dbReference type="NCBI Taxonomy" id="13715"/>
    <lineage>
        <taxon>Eukaryota</taxon>
        <taxon>Viridiplantae</taxon>
        <taxon>Streptophyta</taxon>
        <taxon>Embryophyta</taxon>
        <taxon>Tracheophyta</taxon>
        <taxon>Spermatophyta</taxon>
        <taxon>Magnoliopsida</taxon>
        <taxon>Trochodendrales</taxon>
        <taxon>Trochodendraceae</taxon>
        <taxon>Tetracentron</taxon>
    </lineage>
</organism>
<dbReference type="InterPro" id="IPR032872">
    <property type="entry name" value="WAK_assoc_C"/>
</dbReference>
<dbReference type="GO" id="GO:0016020">
    <property type="term" value="C:membrane"/>
    <property type="evidence" value="ECO:0007669"/>
    <property type="project" value="UniProtKB-SubCell"/>
</dbReference>
<dbReference type="AlphaFoldDB" id="A0A834ZLS7"/>
<protein>
    <submittedName>
        <fullName evidence="7">Uncharacterized protein</fullName>
    </submittedName>
</protein>
<dbReference type="InterPro" id="IPR025287">
    <property type="entry name" value="WAK_GUB"/>
</dbReference>
<gene>
    <name evidence="7" type="ORF">HHK36_006921</name>
</gene>
<dbReference type="PANTHER" id="PTHR33138">
    <property type="entry name" value="OS01G0690200 PROTEIN"/>
    <property type="match status" value="1"/>
</dbReference>
<dbReference type="Pfam" id="PF14380">
    <property type="entry name" value="WAK_assoc"/>
    <property type="match status" value="1"/>
</dbReference>
<comment type="caution">
    <text evidence="7">The sequence shown here is derived from an EMBL/GenBank/DDBJ whole genome shotgun (WGS) entry which is preliminary data.</text>
</comment>
<feature type="domain" description="Wall-associated receptor kinase galacturonan-binding" evidence="5">
    <location>
        <begin position="36"/>
        <end position="101"/>
    </location>
</feature>
<accession>A0A834ZLS7</accession>
<keyword evidence="8" id="KW-1185">Reference proteome</keyword>
<evidence type="ECO:0000256" key="4">
    <source>
        <dbReference type="SAM" id="SignalP"/>
    </source>
</evidence>
<dbReference type="OrthoDB" id="4062651at2759"/>